<organism evidence="3 4">
    <name type="scientific">Brevundimonas naejangsanensis</name>
    <dbReference type="NCBI Taxonomy" id="588932"/>
    <lineage>
        <taxon>Bacteria</taxon>
        <taxon>Pseudomonadati</taxon>
        <taxon>Pseudomonadota</taxon>
        <taxon>Alphaproteobacteria</taxon>
        <taxon>Caulobacterales</taxon>
        <taxon>Caulobacteraceae</taxon>
        <taxon>Brevundimonas</taxon>
    </lineage>
</organism>
<keyword evidence="1" id="KW-0472">Membrane</keyword>
<keyword evidence="1" id="KW-1133">Transmembrane helix</keyword>
<reference evidence="3 4" key="1">
    <citation type="submission" date="2018-10" db="EMBL/GenBank/DDBJ databases">
        <title>Complete genome sequence of Brevundimonas naejangsanensis BRV3.</title>
        <authorList>
            <person name="Berrios L."/>
            <person name="Ely B."/>
        </authorList>
    </citation>
    <scope>NUCLEOTIDE SEQUENCE [LARGE SCALE GENOMIC DNA]</scope>
    <source>
        <strain evidence="3 4">BRV3</strain>
    </source>
</reference>
<proteinExistence type="predicted"/>
<keyword evidence="4" id="KW-1185">Reference proteome</keyword>
<dbReference type="Pfam" id="PF04397">
    <property type="entry name" value="LytTR"/>
    <property type="match status" value="1"/>
</dbReference>
<dbReference type="GO" id="GO:0003677">
    <property type="term" value="F:DNA binding"/>
    <property type="evidence" value="ECO:0007669"/>
    <property type="project" value="InterPro"/>
</dbReference>
<name>A0A494RKS7_9CAUL</name>
<evidence type="ECO:0000313" key="3">
    <source>
        <dbReference type="EMBL" id="AYG94562.1"/>
    </source>
</evidence>
<protein>
    <submittedName>
        <fullName evidence="3">LytTR family transcriptional regulator</fullName>
    </submittedName>
</protein>
<dbReference type="OrthoDB" id="7028951at2"/>
<accession>A0A494RKS7</accession>
<feature type="transmembrane region" description="Helical" evidence="1">
    <location>
        <begin position="45"/>
        <end position="65"/>
    </location>
</feature>
<feature type="transmembrane region" description="Helical" evidence="1">
    <location>
        <begin position="77"/>
        <end position="98"/>
    </location>
</feature>
<dbReference type="RefSeq" id="WP_121481715.1">
    <property type="nucleotide sequence ID" value="NZ_CP032707.1"/>
</dbReference>
<dbReference type="Proteomes" id="UP000276984">
    <property type="component" value="Chromosome"/>
</dbReference>
<sequence>MRVAGGLDGRARDLLRGLVVAAVAAVFLTLSGAFGTGGAPFWPRLAYWVGLMLAGSLWGHVCGAWTARRIDVDARPWAAAGLETLIISGPLTLLVWAVTGPALEGAMQPLAYLPAFLFPVTLVTALLSVLHVFLGRARPVETHAGGPGAAPARFLERLPPRLRGARLIAVQAEDHYLRLHTDRGSDLILMRLSDALGELEGLEGAQTHRSWWVAKDAVASVSRGDGRAALTLAGGALVAPVSRRYAKALREAGWW</sequence>
<evidence type="ECO:0000259" key="2">
    <source>
        <dbReference type="PROSITE" id="PS50930"/>
    </source>
</evidence>
<keyword evidence="1" id="KW-0812">Transmembrane</keyword>
<dbReference type="EMBL" id="CP032707">
    <property type="protein sequence ID" value="AYG94562.1"/>
    <property type="molecule type" value="Genomic_DNA"/>
</dbReference>
<feature type="transmembrane region" description="Helical" evidence="1">
    <location>
        <begin position="110"/>
        <end position="134"/>
    </location>
</feature>
<dbReference type="Gene3D" id="2.40.50.1020">
    <property type="entry name" value="LytTr DNA-binding domain"/>
    <property type="match status" value="1"/>
</dbReference>
<dbReference type="InterPro" id="IPR007492">
    <property type="entry name" value="LytTR_DNA-bd_dom"/>
</dbReference>
<gene>
    <name evidence="3" type="ORF">D8I30_04705</name>
</gene>
<dbReference type="AlphaFoldDB" id="A0A494RKS7"/>
<evidence type="ECO:0000256" key="1">
    <source>
        <dbReference type="SAM" id="Phobius"/>
    </source>
</evidence>
<dbReference type="PROSITE" id="PS50930">
    <property type="entry name" value="HTH_LYTTR"/>
    <property type="match status" value="1"/>
</dbReference>
<feature type="domain" description="HTH LytTR-type" evidence="2">
    <location>
        <begin position="150"/>
        <end position="255"/>
    </location>
</feature>
<dbReference type="SMART" id="SM00850">
    <property type="entry name" value="LytTR"/>
    <property type="match status" value="1"/>
</dbReference>
<evidence type="ECO:0000313" key="4">
    <source>
        <dbReference type="Proteomes" id="UP000276984"/>
    </source>
</evidence>